<protein>
    <submittedName>
        <fullName evidence="1">4-oxalocrotonate tautomerase</fullName>
    </submittedName>
</protein>
<name>I3VZX9_ECOLX</name>
<dbReference type="InterPro" id="IPR014347">
    <property type="entry name" value="Tautomerase/MIF_sf"/>
</dbReference>
<sequence>MPHLDLHFNPRELSEEDIAKMADELCKVLKSYLATSESAISIAMTRVWKEQVYDPIIAPQLGALFKKPGYTL</sequence>
<organism evidence="1">
    <name type="scientific">Escherichia coli</name>
    <dbReference type="NCBI Taxonomy" id="562"/>
    <lineage>
        <taxon>Bacteria</taxon>
        <taxon>Pseudomonadati</taxon>
        <taxon>Pseudomonadota</taxon>
        <taxon>Gammaproteobacteria</taxon>
        <taxon>Enterobacterales</taxon>
        <taxon>Enterobacteriaceae</taxon>
        <taxon>Escherichia</taxon>
    </lineage>
</organism>
<dbReference type="EMBL" id="JQ418522">
    <property type="protein sequence ID" value="AFK88906.1"/>
    <property type="molecule type" value="Genomic_DNA"/>
</dbReference>
<keyword evidence="1" id="KW-0614">Plasmid</keyword>
<evidence type="ECO:0000313" key="1">
    <source>
        <dbReference type="EMBL" id="AFK88906.1"/>
    </source>
</evidence>
<reference evidence="1" key="1">
    <citation type="submission" date="2012-01" db="EMBL/GenBank/DDBJ databases">
        <authorList>
            <person name="Summers A.O."/>
            <person name="Wireman J."/>
        </authorList>
    </citation>
    <scope>NUCLEOTIDE SEQUENCE</scope>
    <source>
        <strain evidence="1">417H</strain>
        <plasmid evidence="1">p417H-90</plasmid>
    </source>
</reference>
<dbReference type="AlphaFoldDB" id="I3VZX9"/>
<proteinExistence type="predicted"/>
<geneLocation type="plasmid" evidence="1">
    <name>p417H-90</name>
</geneLocation>
<accession>I3VZX9</accession>
<dbReference type="RefSeq" id="WP_015059228.1">
    <property type="nucleotide sequence ID" value="NC_019094.1"/>
</dbReference>
<dbReference type="Gene3D" id="3.30.429.10">
    <property type="entry name" value="Macrophage Migration Inhibitory Factor"/>
    <property type="match status" value="1"/>
</dbReference>